<dbReference type="Pfam" id="PF01656">
    <property type="entry name" value="CbiA"/>
    <property type="match status" value="1"/>
</dbReference>
<comment type="function">
    <text evidence="6">Catalyzes amidations at positions B, D, E, and G on adenosylcobyrinic A,C-diamide. NH(2) groups are provided by glutamine, and one molecule of ATP is hydrogenolyzed for each amidation.</text>
</comment>
<dbReference type="Gene3D" id="3.40.50.300">
    <property type="entry name" value="P-loop containing nucleotide triphosphate hydrolases"/>
    <property type="match status" value="1"/>
</dbReference>
<dbReference type="CDD" id="cd05389">
    <property type="entry name" value="CobQ_N"/>
    <property type="match status" value="1"/>
</dbReference>
<comment type="pathway">
    <text evidence="2 6">Cofactor biosynthesis; adenosylcobalamin biosynthesis.</text>
</comment>
<organism evidence="10 11">
    <name type="scientific">Desulfomicrobium apsheronum</name>
    <dbReference type="NCBI Taxonomy" id="52560"/>
    <lineage>
        <taxon>Bacteria</taxon>
        <taxon>Pseudomonadati</taxon>
        <taxon>Thermodesulfobacteriota</taxon>
        <taxon>Desulfovibrionia</taxon>
        <taxon>Desulfovibrionales</taxon>
        <taxon>Desulfomicrobiaceae</taxon>
        <taxon>Desulfomicrobium</taxon>
    </lineage>
</organism>
<dbReference type="GO" id="GO:0015420">
    <property type="term" value="F:ABC-type vitamin B12 transporter activity"/>
    <property type="evidence" value="ECO:0007669"/>
    <property type="project" value="UniProtKB-UniRule"/>
</dbReference>
<dbReference type="InterPro" id="IPR011698">
    <property type="entry name" value="GATase_3"/>
</dbReference>
<dbReference type="InterPro" id="IPR002586">
    <property type="entry name" value="CobQ/CobB/MinD/ParA_Nub-bd_dom"/>
</dbReference>
<dbReference type="InterPro" id="IPR004459">
    <property type="entry name" value="CobQ_synth"/>
</dbReference>
<dbReference type="SUPFAM" id="SSF52540">
    <property type="entry name" value="P-loop containing nucleoside triphosphate hydrolases"/>
    <property type="match status" value="1"/>
</dbReference>
<dbReference type="InterPro" id="IPR004838">
    <property type="entry name" value="NHTrfase_class1_PyrdxlP-BS"/>
</dbReference>
<dbReference type="UniPathway" id="UPA00148"/>
<dbReference type="SUPFAM" id="SSF53383">
    <property type="entry name" value="PLP-dependent transferases"/>
    <property type="match status" value="1"/>
</dbReference>
<dbReference type="GO" id="GO:0030170">
    <property type="term" value="F:pyridoxal phosphate binding"/>
    <property type="evidence" value="ECO:0007669"/>
    <property type="project" value="InterPro"/>
</dbReference>
<comment type="similarity">
    <text evidence="6">Belongs to the CobB/CobQ family. CobQ subfamily.</text>
</comment>
<evidence type="ECO:0000313" key="10">
    <source>
        <dbReference type="EMBL" id="SFJ14168.1"/>
    </source>
</evidence>
<evidence type="ECO:0000259" key="7">
    <source>
        <dbReference type="Pfam" id="PF00155"/>
    </source>
</evidence>
<dbReference type="Pfam" id="PF07685">
    <property type="entry name" value="GATase_3"/>
    <property type="match status" value="1"/>
</dbReference>
<evidence type="ECO:0000256" key="3">
    <source>
        <dbReference type="ARBA" id="ARBA00022573"/>
    </source>
</evidence>
<dbReference type="Gene3D" id="3.90.1150.10">
    <property type="entry name" value="Aspartate Aminotransferase, domain 1"/>
    <property type="match status" value="1"/>
</dbReference>
<dbReference type="SUPFAM" id="SSF52317">
    <property type="entry name" value="Class I glutamine amidotransferase-like"/>
    <property type="match status" value="1"/>
</dbReference>
<protein>
    <recommendedName>
        <fullName evidence="6">Cobyric acid synthase</fullName>
    </recommendedName>
</protein>
<dbReference type="InterPro" id="IPR015424">
    <property type="entry name" value="PyrdxlP-dep_Trfase"/>
</dbReference>
<feature type="active site" description="Nucleophile" evidence="6">
    <location>
        <position position="694"/>
    </location>
</feature>
<dbReference type="Gene3D" id="3.40.50.880">
    <property type="match status" value="1"/>
</dbReference>
<sequence length="852" mass="92212">MANLPSHGGNIRFMAASLDCAPEDILDFSANINPLGPPAWLRPVVARALAGTAHYPEPRADGLRRIAASRMDVQPLNVVAGNGSSELLYALPRVCASLGIERAVLPVPCYGDYGRACAAAGISCQTLVLRPENGFAMDWSGLDDLLQERALAILGQPGNPAGTLLEPERILDLADRHPKSFFLVDEAFADFVPRLFRLGAAIRPNLFVLHSLTKFYAVPGLRLGLGYGGAEICAAISALLPDWSVNALAQAVGEEALRDDAYAERSMDAVQALRTRLEADLVGLGLKVFPGSANYLLCRNEHPDAFALQEMLAKNRILIRNCANYEGLDARYFRVAVRGTEENERLVNALSEIFEPARSRSRVVRKTPAIMLQGLSSNAGKSVLTAALCRIFLQDGLAVAPFKAQNMSLNSFVTRGGGEMGRAQVLQAQACRMEPDVRMNPVLLKPNSETGSQVIVLGKPVGNMSVGQYIRFKPQIFETITRAYEELAAQAQVMVLEGAGSPAEVNLKSHDVVNMRMALHAGAKVLLAGDIDRGGVFASFVGTMEVMEEWERALVAGFVVNRFRGRQDLLGDAIDYVRRFTGVPTLGVVPFLPNLGLPEEDSVSFKEARPLGRQSELRVVAVDLPHISNFTDLDALGLEPDVDLRIARTPRDLDGADAIILPGSRNVFADLDYLWSSGMAGAVLASRAEIVGICGGLQMLGTAITDPSSVESAGACARPLGFLPLATQMAVDKVLCQASCVHPASGETIRGYEIHHGRTCVLDGQVEPLMTRADGTVIGWSRADGMVWGTYLHGVFDADGFRRFFLDRLRRRKGLDPLKSVQVAYDLEAALDRLASVVRGSLDMERIYRLLD</sequence>
<dbReference type="EMBL" id="FORX01000001">
    <property type="protein sequence ID" value="SFJ14168.1"/>
    <property type="molecule type" value="Genomic_DNA"/>
</dbReference>
<dbReference type="NCBIfam" id="TIGR01140">
    <property type="entry name" value="L_thr_O3P_dcar"/>
    <property type="match status" value="1"/>
</dbReference>
<accession>A0A1I3NY05</accession>
<evidence type="ECO:0000256" key="2">
    <source>
        <dbReference type="ARBA" id="ARBA00004953"/>
    </source>
</evidence>
<dbReference type="AlphaFoldDB" id="A0A1I3NY05"/>
<dbReference type="HAMAP" id="MF_00028">
    <property type="entry name" value="CobQ"/>
    <property type="match status" value="1"/>
</dbReference>
<gene>
    <name evidence="6" type="primary">cobQ</name>
    <name evidence="10" type="ORF">SAMN04488082_101421</name>
</gene>
<dbReference type="PANTHER" id="PTHR21343">
    <property type="entry name" value="DETHIOBIOTIN SYNTHETASE"/>
    <property type="match status" value="1"/>
</dbReference>
<evidence type="ECO:0000256" key="6">
    <source>
        <dbReference type="HAMAP-Rule" id="MF_00028"/>
    </source>
</evidence>
<feature type="domain" description="CobQ/CobB/MinD/ParA nucleotide binding" evidence="8">
    <location>
        <begin position="370"/>
        <end position="595"/>
    </location>
</feature>
<dbReference type="GO" id="GO:0009236">
    <property type="term" value="P:cobalamin biosynthetic process"/>
    <property type="evidence" value="ECO:0007669"/>
    <property type="project" value="UniProtKB-UniRule"/>
</dbReference>
<dbReference type="InterPro" id="IPR047045">
    <property type="entry name" value="CobQ_N"/>
</dbReference>
<comment type="function">
    <text evidence="1">Decarboxylates L-threonine-O-3-phosphate to yield (R)-1-amino-2-propanol O-2-phosphate, the precursor for the linkage between the nucleotide loop and the corrin ring in cobalamin.</text>
</comment>
<dbReference type="InterPro" id="IPR005860">
    <property type="entry name" value="CobD"/>
</dbReference>
<dbReference type="Proteomes" id="UP000198635">
    <property type="component" value="Unassembled WGS sequence"/>
</dbReference>
<dbReference type="RefSeq" id="WP_092372466.1">
    <property type="nucleotide sequence ID" value="NZ_FORX01000001.1"/>
</dbReference>
<keyword evidence="11" id="KW-1185">Reference proteome</keyword>
<evidence type="ECO:0000259" key="9">
    <source>
        <dbReference type="Pfam" id="PF07685"/>
    </source>
</evidence>
<reference evidence="11" key="1">
    <citation type="submission" date="2016-10" db="EMBL/GenBank/DDBJ databases">
        <authorList>
            <person name="Varghese N."/>
            <person name="Submissions S."/>
        </authorList>
    </citation>
    <scope>NUCLEOTIDE SEQUENCE [LARGE SCALE GENOMIC DNA]</scope>
    <source>
        <strain evidence="11">DSM 5918</strain>
    </source>
</reference>
<feature type="active site" evidence="6">
    <location>
        <position position="793"/>
    </location>
</feature>
<keyword evidence="4 6" id="KW-0315">Glutamine amidotransferase</keyword>
<dbReference type="OrthoDB" id="9808302at2"/>
<dbReference type="NCBIfam" id="TIGR00313">
    <property type="entry name" value="cobQ"/>
    <property type="match status" value="1"/>
</dbReference>
<dbReference type="CDD" id="cd01750">
    <property type="entry name" value="GATase1_CobQ"/>
    <property type="match status" value="1"/>
</dbReference>
<proteinExistence type="inferred from homology"/>
<comment type="catalytic activity">
    <reaction evidence="5">
        <text>O-phospho-L-threonine + H(+) = (R)-1-aminopropan-2-yl phosphate + CO2</text>
        <dbReference type="Rhea" id="RHEA:11492"/>
        <dbReference type="ChEBI" id="CHEBI:15378"/>
        <dbReference type="ChEBI" id="CHEBI:16526"/>
        <dbReference type="ChEBI" id="CHEBI:58563"/>
        <dbReference type="ChEBI" id="CHEBI:58675"/>
        <dbReference type="EC" id="4.1.1.81"/>
    </reaction>
</comment>
<name>A0A1I3NY05_9BACT</name>
<dbReference type="InterPro" id="IPR029062">
    <property type="entry name" value="Class_I_gatase-like"/>
</dbReference>
<dbReference type="GO" id="GO:0048472">
    <property type="term" value="F:threonine-phosphate decarboxylase activity"/>
    <property type="evidence" value="ECO:0007669"/>
    <property type="project" value="UniProtKB-EC"/>
</dbReference>
<evidence type="ECO:0000313" key="11">
    <source>
        <dbReference type="Proteomes" id="UP000198635"/>
    </source>
</evidence>
<evidence type="ECO:0000256" key="5">
    <source>
        <dbReference type="ARBA" id="ARBA00048531"/>
    </source>
</evidence>
<evidence type="ECO:0000256" key="4">
    <source>
        <dbReference type="ARBA" id="ARBA00022962"/>
    </source>
</evidence>
<dbReference type="InterPro" id="IPR004839">
    <property type="entry name" value="Aminotransferase_I/II_large"/>
</dbReference>
<dbReference type="InterPro" id="IPR033949">
    <property type="entry name" value="CobQ_GATase1"/>
</dbReference>
<feature type="domain" description="Aminotransferase class I/classII large" evidence="7">
    <location>
        <begin position="24"/>
        <end position="350"/>
    </location>
</feature>
<dbReference type="InterPro" id="IPR015422">
    <property type="entry name" value="PyrdxlP-dep_Trfase_small"/>
</dbReference>
<dbReference type="PROSITE" id="PS00105">
    <property type="entry name" value="AA_TRANSFER_CLASS_1"/>
    <property type="match status" value="1"/>
</dbReference>
<dbReference type="Pfam" id="PF00155">
    <property type="entry name" value="Aminotran_1_2"/>
    <property type="match status" value="1"/>
</dbReference>
<dbReference type="Gene3D" id="3.40.640.10">
    <property type="entry name" value="Type I PLP-dependent aspartate aminotransferase-like (Major domain)"/>
    <property type="match status" value="1"/>
</dbReference>
<dbReference type="CDD" id="cd00609">
    <property type="entry name" value="AAT_like"/>
    <property type="match status" value="1"/>
</dbReference>
<dbReference type="NCBIfam" id="NF001989">
    <property type="entry name" value="PRK00784.1"/>
    <property type="match status" value="1"/>
</dbReference>
<feature type="domain" description="CobB/CobQ-like glutamine amidotransferase" evidence="9">
    <location>
        <begin position="618"/>
        <end position="799"/>
    </location>
</feature>
<dbReference type="PROSITE" id="PS51274">
    <property type="entry name" value="GATASE_COBBQ"/>
    <property type="match status" value="1"/>
</dbReference>
<dbReference type="InterPro" id="IPR015421">
    <property type="entry name" value="PyrdxlP-dep_Trfase_major"/>
</dbReference>
<evidence type="ECO:0000259" key="8">
    <source>
        <dbReference type="Pfam" id="PF01656"/>
    </source>
</evidence>
<dbReference type="STRING" id="52560.SAMN04488082_101421"/>
<evidence type="ECO:0000256" key="1">
    <source>
        <dbReference type="ARBA" id="ARBA00003444"/>
    </source>
</evidence>
<dbReference type="PANTHER" id="PTHR21343:SF1">
    <property type="entry name" value="COBYRIC ACID SYNTHASE"/>
    <property type="match status" value="1"/>
</dbReference>
<dbReference type="InterPro" id="IPR027417">
    <property type="entry name" value="P-loop_NTPase"/>
</dbReference>
<keyword evidence="3 6" id="KW-0169">Cobalamin biosynthesis</keyword>